<sequence length="269" mass="30625">MIDFSNELRPKIMVTEEEMNTMDSRLKGGLVLKVLGKRVPYTILKHRLDQLWSPNITYTPTDLPIMIIFLVKFATTEDREWVLLGGPWMVQGHYLTVREWTSDFDPWSTQVERTVVWVRIPSLPLQLHCGIMLRRIGAALGRPIRIDKNTGTVSRGIFTRLCSEVDLTKPLRPEIEFDGKLYQVEFEGLHLIYFGCGRYGHRKEGCRTVMEHKADAGGLGGEIQVVPSENDGVAAPEVNQQVVEESPTVKEGGLFDPWMMVRNCVNLEL</sequence>
<protein>
    <recommendedName>
        <fullName evidence="1">DUF4283 domain-containing protein</fullName>
    </recommendedName>
</protein>
<accession>A0A2I0INQ0</accession>
<reference evidence="2 3" key="1">
    <citation type="submission" date="2017-11" db="EMBL/GenBank/DDBJ databases">
        <title>De-novo sequencing of pomegranate (Punica granatum L.) genome.</title>
        <authorList>
            <person name="Akparov Z."/>
            <person name="Amiraslanov A."/>
            <person name="Hajiyeva S."/>
            <person name="Abbasov M."/>
            <person name="Kaur K."/>
            <person name="Hamwieh A."/>
            <person name="Solovyev V."/>
            <person name="Salamov A."/>
            <person name="Braich B."/>
            <person name="Kosarev P."/>
            <person name="Mahmoud A."/>
            <person name="Hajiyev E."/>
            <person name="Babayeva S."/>
            <person name="Izzatullayeva V."/>
            <person name="Mammadov A."/>
            <person name="Mammadov A."/>
            <person name="Sharifova S."/>
            <person name="Ojaghi J."/>
            <person name="Eynullazada K."/>
            <person name="Bayramov B."/>
            <person name="Abdulazimova A."/>
            <person name="Shahmuradov I."/>
        </authorList>
    </citation>
    <scope>NUCLEOTIDE SEQUENCE [LARGE SCALE GENOMIC DNA]</scope>
    <source>
        <strain evidence="3">cv. AG2017</strain>
        <tissue evidence="2">Leaf</tissue>
    </source>
</reference>
<name>A0A2I0INQ0_PUNGR</name>
<dbReference type="EMBL" id="PGOL01002725">
    <property type="protein sequence ID" value="PKI45343.1"/>
    <property type="molecule type" value="Genomic_DNA"/>
</dbReference>
<dbReference type="InterPro" id="IPR040256">
    <property type="entry name" value="At4g02000-like"/>
</dbReference>
<dbReference type="AlphaFoldDB" id="A0A2I0INQ0"/>
<dbReference type="OrthoDB" id="1096772at2759"/>
<evidence type="ECO:0000313" key="3">
    <source>
        <dbReference type="Proteomes" id="UP000233551"/>
    </source>
</evidence>
<feature type="domain" description="DUF4283" evidence="1">
    <location>
        <begin position="25"/>
        <end position="107"/>
    </location>
</feature>
<dbReference type="Pfam" id="PF14111">
    <property type="entry name" value="DUF4283"/>
    <property type="match status" value="1"/>
</dbReference>
<dbReference type="PANTHER" id="PTHR31286:SF99">
    <property type="entry name" value="DUF4283 DOMAIN-CONTAINING PROTEIN"/>
    <property type="match status" value="1"/>
</dbReference>
<comment type="caution">
    <text evidence="2">The sequence shown here is derived from an EMBL/GenBank/DDBJ whole genome shotgun (WGS) entry which is preliminary data.</text>
</comment>
<organism evidence="2 3">
    <name type="scientific">Punica granatum</name>
    <name type="common">Pomegranate</name>
    <dbReference type="NCBI Taxonomy" id="22663"/>
    <lineage>
        <taxon>Eukaryota</taxon>
        <taxon>Viridiplantae</taxon>
        <taxon>Streptophyta</taxon>
        <taxon>Embryophyta</taxon>
        <taxon>Tracheophyta</taxon>
        <taxon>Spermatophyta</taxon>
        <taxon>Magnoliopsida</taxon>
        <taxon>eudicotyledons</taxon>
        <taxon>Gunneridae</taxon>
        <taxon>Pentapetalae</taxon>
        <taxon>rosids</taxon>
        <taxon>malvids</taxon>
        <taxon>Myrtales</taxon>
        <taxon>Lythraceae</taxon>
        <taxon>Punica</taxon>
    </lineage>
</organism>
<dbReference type="STRING" id="22663.A0A2I0INQ0"/>
<dbReference type="GeneID" id="116189749"/>
<gene>
    <name evidence="2" type="ORF">CRG98_034261</name>
</gene>
<dbReference type="Proteomes" id="UP000233551">
    <property type="component" value="Unassembled WGS sequence"/>
</dbReference>
<dbReference type="InterPro" id="IPR025558">
    <property type="entry name" value="DUF4283"/>
</dbReference>
<evidence type="ECO:0000259" key="1">
    <source>
        <dbReference type="Pfam" id="PF14111"/>
    </source>
</evidence>
<dbReference type="PANTHER" id="PTHR31286">
    <property type="entry name" value="GLYCINE-RICH CELL WALL STRUCTURAL PROTEIN 1.8-LIKE"/>
    <property type="match status" value="1"/>
</dbReference>
<keyword evidence="3" id="KW-1185">Reference proteome</keyword>
<proteinExistence type="predicted"/>
<evidence type="ECO:0000313" key="2">
    <source>
        <dbReference type="EMBL" id="PKI45343.1"/>
    </source>
</evidence>